<sequence>MQEPRIFYDHVSKHLQEVSLAILPRAVDDPGEEEASDSDDDQQQPEPTSVGAASMLEGFWDPALDDSFYFPIDGEFLSTQECISVWNTIRVLCEAVVLGRHIAHQYMLVGEQPYRTSANSGFYVYGRARTDYESIRLENIGHELRTFVGKHFQGILPASVLMPLDQTSMSMYTCTWPTVTKSQLLEVTEEAPSGILEPSSDDHRQQFIDQKLISATKEDLHDLARYFLQDETPRANPNAADIHGMTALHYAAQSEGHTLGFIKLLLAHGSEIDARCHLNYPFFRRDGDEQPVPCAVSGHTPLFLALHYRRTAAMEELLLHGASMQAALVEAVTAKDASTVGLLFRLRGVNKWTLGASFTLTEQYRYKGKRISLTPLELSAALGDGVTAGVIQKALLASHGHDRGNDLVASSFGTALNLADIDMASILSGFFDAWKPWATRSDKQGNNPLALLLKMILASDEEIVESNQAKLQAIASNLVRSVAADERDWLVFKNSSGESVVSIFVNNVAELGFLESQLSEASLGRHLQATKPRLLKMKRGHHRDATQKGHVRFTLGGDESEDAGQNDE</sequence>
<dbReference type="Gene3D" id="1.25.40.20">
    <property type="entry name" value="Ankyrin repeat-containing domain"/>
    <property type="match status" value="1"/>
</dbReference>
<protein>
    <submittedName>
        <fullName evidence="5">Uncharacterized protein</fullName>
    </submittedName>
</protein>
<evidence type="ECO:0000313" key="5">
    <source>
        <dbReference type="EMBL" id="EEY20520.1"/>
    </source>
</evidence>
<evidence type="ECO:0000256" key="3">
    <source>
        <dbReference type="PROSITE-ProRule" id="PRU00023"/>
    </source>
</evidence>
<dbReference type="eggNOG" id="ENOG502T632">
    <property type="taxonomic scope" value="Eukaryota"/>
</dbReference>
<dbReference type="SUPFAM" id="SSF48403">
    <property type="entry name" value="Ankyrin repeat"/>
    <property type="match status" value="1"/>
</dbReference>
<keyword evidence="1" id="KW-0677">Repeat</keyword>
<dbReference type="PROSITE" id="PS50297">
    <property type="entry name" value="ANK_REP_REGION"/>
    <property type="match status" value="1"/>
</dbReference>
<dbReference type="InterPro" id="IPR002110">
    <property type="entry name" value="Ankyrin_rpt"/>
</dbReference>
<evidence type="ECO:0000256" key="2">
    <source>
        <dbReference type="ARBA" id="ARBA00023043"/>
    </source>
</evidence>
<dbReference type="OrthoDB" id="341259at2759"/>
<dbReference type="PANTHER" id="PTHR24189:SF72">
    <property type="entry name" value="ANKYRIN REPEAT-CONTAINING DOMAIN-CONTAINING PROTEIN"/>
    <property type="match status" value="1"/>
</dbReference>
<feature type="compositionally biased region" description="Acidic residues" evidence="4">
    <location>
        <begin position="558"/>
        <end position="568"/>
    </location>
</feature>
<dbReference type="RefSeq" id="XP_003003068.1">
    <property type="nucleotide sequence ID" value="XM_003003022.1"/>
</dbReference>
<dbReference type="HOGENOM" id="CLU_479958_0_0_1"/>
<dbReference type="Pfam" id="PF00023">
    <property type="entry name" value="Ank"/>
    <property type="match status" value="1"/>
</dbReference>
<dbReference type="InterPro" id="IPR050745">
    <property type="entry name" value="Multifunctional_regulatory"/>
</dbReference>
<gene>
    <name evidence="5" type="ORF">VDBG_06630</name>
</gene>
<accession>C9SP05</accession>
<keyword evidence="6" id="KW-1185">Reference proteome</keyword>
<dbReference type="KEGG" id="val:VDBG_06630"/>
<reference evidence="6" key="1">
    <citation type="journal article" date="2011" name="PLoS Pathog.">
        <title>Comparative genomics yields insights into niche adaptation of plant vascular wilt pathogens.</title>
        <authorList>
            <person name="Klosterman S.J."/>
            <person name="Subbarao K.V."/>
            <person name="Kang S."/>
            <person name="Veronese P."/>
            <person name="Gold S.E."/>
            <person name="Thomma B.P.H.J."/>
            <person name="Chen Z."/>
            <person name="Henrissat B."/>
            <person name="Lee Y.-H."/>
            <person name="Park J."/>
            <person name="Garcia-Pedrajas M.D."/>
            <person name="Barbara D.J."/>
            <person name="Anchieta A."/>
            <person name="de Jonge R."/>
            <person name="Santhanam P."/>
            <person name="Maruthachalam K."/>
            <person name="Atallah Z."/>
            <person name="Amyotte S.G."/>
            <person name="Paz Z."/>
            <person name="Inderbitzin P."/>
            <person name="Hayes R.J."/>
            <person name="Heiman D.I."/>
            <person name="Young S."/>
            <person name="Zeng Q."/>
            <person name="Engels R."/>
            <person name="Galagan J."/>
            <person name="Cuomo C.A."/>
            <person name="Dobinson K.F."/>
            <person name="Ma L.-J."/>
        </authorList>
    </citation>
    <scope>NUCLEOTIDE SEQUENCE [LARGE SCALE GENOMIC DNA]</scope>
    <source>
        <strain evidence="6">VaMs.102 / ATCC MYA-4576 / FGSC 10136</strain>
    </source>
</reference>
<keyword evidence="2 3" id="KW-0040">ANK repeat</keyword>
<dbReference type="AlphaFoldDB" id="C9SP05"/>
<feature type="region of interest" description="Disordered" evidence="4">
    <location>
        <begin position="539"/>
        <end position="568"/>
    </location>
</feature>
<organism evidence="6">
    <name type="scientific">Verticillium alfalfae (strain VaMs.102 / ATCC MYA-4576 / FGSC 10136)</name>
    <name type="common">Verticillium wilt of alfalfa</name>
    <name type="synonym">Verticillium albo-atrum</name>
    <dbReference type="NCBI Taxonomy" id="526221"/>
    <lineage>
        <taxon>Eukaryota</taxon>
        <taxon>Fungi</taxon>
        <taxon>Dikarya</taxon>
        <taxon>Ascomycota</taxon>
        <taxon>Pezizomycotina</taxon>
        <taxon>Sordariomycetes</taxon>
        <taxon>Hypocreomycetidae</taxon>
        <taxon>Glomerellales</taxon>
        <taxon>Plectosphaerellaceae</taxon>
        <taxon>Verticillium</taxon>
    </lineage>
</organism>
<feature type="repeat" description="ANK" evidence="3">
    <location>
        <begin position="243"/>
        <end position="277"/>
    </location>
</feature>
<dbReference type="SMART" id="SM00248">
    <property type="entry name" value="ANK"/>
    <property type="match status" value="2"/>
</dbReference>
<dbReference type="Proteomes" id="UP000008698">
    <property type="component" value="Unassembled WGS sequence"/>
</dbReference>
<proteinExistence type="predicted"/>
<dbReference type="PROSITE" id="PS50088">
    <property type="entry name" value="ANK_REPEAT"/>
    <property type="match status" value="1"/>
</dbReference>
<feature type="region of interest" description="Disordered" evidence="4">
    <location>
        <begin position="26"/>
        <end position="49"/>
    </location>
</feature>
<evidence type="ECO:0000256" key="4">
    <source>
        <dbReference type="SAM" id="MobiDB-lite"/>
    </source>
</evidence>
<evidence type="ECO:0000313" key="6">
    <source>
        <dbReference type="Proteomes" id="UP000008698"/>
    </source>
</evidence>
<dbReference type="PANTHER" id="PTHR24189">
    <property type="entry name" value="MYOTROPHIN"/>
    <property type="match status" value="1"/>
</dbReference>
<feature type="compositionally biased region" description="Acidic residues" evidence="4">
    <location>
        <begin position="29"/>
        <end position="43"/>
    </location>
</feature>
<evidence type="ECO:0000256" key="1">
    <source>
        <dbReference type="ARBA" id="ARBA00022737"/>
    </source>
</evidence>
<dbReference type="GeneID" id="9537110"/>
<name>C9SP05_VERA1</name>
<dbReference type="InterPro" id="IPR036770">
    <property type="entry name" value="Ankyrin_rpt-contain_sf"/>
</dbReference>
<dbReference type="EMBL" id="DS985221">
    <property type="protein sequence ID" value="EEY20520.1"/>
    <property type="molecule type" value="Genomic_DNA"/>
</dbReference>